<organism evidence="1 2">
    <name type="scientific">Aphanomyces astaci</name>
    <name type="common">Crayfish plague agent</name>
    <dbReference type="NCBI Taxonomy" id="112090"/>
    <lineage>
        <taxon>Eukaryota</taxon>
        <taxon>Sar</taxon>
        <taxon>Stramenopiles</taxon>
        <taxon>Oomycota</taxon>
        <taxon>Saprolegniomycetes</taxon>
        <taxon>Saprolegniales</taxon>
        <taxon>Verrucalvaceae</taxon>
        <taxon>Aphanomyces</taxon>
    </lineage>
</organism>
<dbReference type="EMBL" id="VJMI01015688">
    <property type="protein sequence ID" value="KAF0724868.1"/>
    <property type="molecule type" value="Genomic_DNA"/>
</dbReference>
<dbReference type="PROSITE" id="PS50096">
    <property type="entry name" value="IQ"/>
    <property type="match status" value="1"/>
</dbReference>
<reference evidence="1 2" key="1">
    <citation type="submission" date="2019-06" db="EMBL/GenBank/DDBJ databases">
        <title>Genomics analysis of Aphanomyces spp. identifies a new class of oomycete effector associated with host adaptation.</title>
        <authorList>
            <person name="Gaulin E."/>
        </authorList>
    </citation>
    <scope>NUCLEOTIDE SEQUENCE [LARGE SCALE GENOMIC DNA]</scope>
    <source>
        <strain evidence="1 2">E</strain>
    </source>
</reference>
<proteinExistence type="predicted"/>
<sequence>KEFVVFRRRRRAAVAIQSIARRFIATRRYVQRVQAFHRQLELRVVGQVLFAQRTLDVVQTQLLQLSWQYATESKKHLPPPQQPGGANVQRSLYKRSDNGTWTTTGCFGLWQKIYLDICRHGNTSDAVEIGTRIYIYNMRFSRFVKEIPGMLHKSLCPLQNVDVAFAKFKPAKGRTMPFSGFHRAMSYLLTLRYPDKPPNQYTMEQRFLLFMHQLMLVSKFGEVYRLALATSAMERGGWAAHVIQSMYRHRQQQRQHQAFVVLLHSHCNWIIRIIERSFDLPAIDNSTRDSICFSSRVIVT</sequence>
<comment type="caution">
    <text evidence="1">The sequence shown here is derived from an EMBL/GenBank/DDBJ whole genome shotgun (WGS) entry which is preliminary data.</text>
</comment>
<dbReference type="Gene3D" id="1.10.238.10">
    <property type="entry name" value="EF-hand"/>
    <property type="match status" value="1"/>
</dbReference>
<accession>A0A6A5ABJ2</accession>
<dbReference type="AlphaFoldDB" id="A0A6A5ABJ2"/>
<evidence type="ECO:0000313" key="2">
    <source>
        <dbReference type="Proteomes" id="UP000469452"/>
    </source>
</evidence>
<feature type="non-terminal residue" evidence="1">
    <location>
        <position position="1"/>
    </location>
</feature>
<name>A0A6A5ABJ2_APHAT</name>
<dbReference type="Proteomes" id="UP000469452">
    <property type="component" value="Unassembled WGS sequence"/>
</dbReference>
<gene>
    <name evidence="1" type="ORF">AaE_009750</name>
</gene>
<protein>
    <submittedName>
        <fullName evidence="1">Uncharacterized protein</fullName>
    </submittedName>
</protein>
<evidence type="ECO:0000313" key="1">
    <source>
        <dbReference type="EMBL" id="KAF0724868.1"/>
    </source>
</evidence>